<name>A0A8S5UBB2_9CAUD</name>
<reference evidence="2" key="1">
    <citation type="journal article" date="2021" name="Proc. Natl. Acad. Sci. U.S.A.">
        <title>A Catalog of Tens of Thousands of Viruses from Human Metagenomes Reveals Hidden Associations with Chronic Diseases.</title>
        <authorList>
            <person name="Tisza M.J."/>
            <person name="Buck C.B."/>
        </authorList>
    </citation>
    <scope>NUCLEOTIDE SEQUENCE</scope>
    <source>
        <strain evidence="2">CtZkC8</strain>
    </source>
</reference>
<dbReference type="Pfam" id="PF25731">
    <property type="entry name" value="crAss_MUZ"/>
    <property type="match status" value="1"/>
</dbReference>
<evidence type="ECO:0000313" key="2">
    <source>
        <dbReference type="EMBL" id="DAF91781.1"/>
    </source>
</evidence>
<sequence>MFWQEKSFGAFSVNERTAVSDNNSHEILLGSGGLLSRYDYVSTTSGLEDNVFAYAITTQSLYWIDAFNTVFC</sequence>
<dbReference type="EMBL" id="BK016062">
    <property type="protein sequence ID" value="DAF91781.1"/>
    <property type="molecule type" value="Genomic_DNA"/>
</dbReference>
<evidence type="ECO:0000259" key="1">
    <source>
        <dbReference type="Pfam" id="PF25731"/>
    </source>
</evidence>
<protein>
    <submittedName>
        <fullName evidence="2">Stabilization protein</fullName>
    </submittedName>
</protein>
<organism evidence="2">
    <name type="scientific">Podoviridae sp. ctZkC8</name>
    <dbReference type="NCBI Taxonomy" id="2825259"/>
    <lineage>
        <taxon>Viruses</taxon>
        <taxon>Duplodnaviria</taxon>
        <taxon>Heunggongvirae</taxon>
        <taxon>Uroviricota</taxon>
        <taxon>Caudoviricetes</taxon>
    </lineage>
</organism>
<accession>A0A8S5UBB2</accession>
<feature type="domain" description="Crassvirus muzzle protein N-terminal region" evidence="1">
    <location>
        <begin position="1"/>
        <end position="70"/>
    </location>
</feature>
<dbReference type="InterPro" id="IPR057889">
    <property type="entry name" value="crAss_MUZ_N"/>
</dbReference>
<proteinExistence type="predicted"/>